<feature type="chain" id="PRO_5037433214" description="Gram-positive cocci surface proteins LPxTG domain-containing protein" evidence="7">
    <location>
        <begin position="20"/>
        <end position="195"/>
    </location>
</feature>
<keyword evidence="4" id="KW-0572">Peptidoglycan-anchor</keyword>
<dbReference type="AlphaFoldDB" id="A0A917ZKV0"/>
<evidence type="ECO:0000256" key="1">
    <source>
        <dbReference type="ARBA" id="ARBA00022512"/>
    </source>
</evidence>
<keyword evidence="2" id="KW-0964">Secreted</keyword>
<dbReference type="NCBIfam" id="NF041528">
    <property type="entry name" value="strep_LAETG"/>
    <property type="match status" value="1"/>
</dbReference>
<evidence type="ECO:0000256" key="6">
    <source>
        <dbReference type="SAM" id="Phobius"/>
    </source>
</evidence>
<feature type="signal peptide" evidence="7">
    <location>
        <begin position="1"/>
        <end position="19"/>
    </location>
</feature>
<gene>
    <name evidence="9" type="ORF">GCM10012280_16860</name>
</gene>
<reference evidence="9" key="1">
    <citation type="journal article" date="2014" name="Int. J. Syst. Evol. Microbiol.">
        <title>Complete genome sequence of Corynebacterium casei LMG S-19264T (=DSM 44701T), isolated from a smear-ripened cheese.</title>
        <authorList>
            <consortium name="US DOE Joint Genome Institute (JGI-PGF)"/>
            <person name="Walter F."/>
            <person name="Albersmeier A."/>
            <person name="Kalinowski J."/>
            <person name="Ruckert C."/>
        </authorList>
    </citation>
    <scope>NUCLEOTIDE SEQUENCE</scope>
    <source>
        <strain evidence="9">CGMCC 4.7201</strain>
    </source>
</reference>
<keyword evidence="3 7" id="KW-0732">Signal</keyword>
<evidence type="ECO:0000313" key="9">
    <source>
        <dbReference type="EMBL" id="GGO84726.1"/>
    </source>
</evidence>
<dbReference type="Proteomes" id="UP000641932">
    <property type="component" value="Unassembled WGS sequence"/>
</dbReference>
<evidence type="ECO:0000259" key="8">
    <source>
        <dbReference type="PROSITE" id="PS50847"/>
    </source>
</evidence>
<sequence>MVGLTALLATGVMATPASAHTPVWTVDCSKVTVDLTAYNPRVTNKVTITADGKDLLPTRTFGREFHKVVDIPTHHAKVSIRLVVEAGDGAQFSKDDTKVSPVCEGQDTPQSPSPRPTPSKPAPSKPAPTPSSTPSSAAPSAPAHTPDAGSSTPGDLAETGASSSTPIIAGVAGAALLAGAGLVVVATRKRRTSGR</sequence>
<name>A0A917ZKV0_9ACTN</name>
<proteinExistence type="predicted"/>
<keyword evidence="1" id="KW-0134">Cell wall</keyword>
<keyword evidence="6" id="KW-0812">Transmembrane</keyword>
<feature type="region of interest" description="Disordered" evidence="5">
    <location>
        <begin position="92"/>
        <end position="162"/>
    </location>
</feature>
<reference evidence="9" key="2">
    <citation type="submission" date="2020-09" db="EMBL/GenBank/DDBJ databases">
        <authorList>
            <person name="Sun Q."/>
            <person name="Zhou Y."/>
        </authorList>
    </citation>
    <scope>NUCLEOTIDE SEQUENCE</scope>
    <source>
        <strain evidence="9">CGMCC 4.7201</strain>
    </source>
</reference>
<keyword evidence="10" id="KW-1185">Reference proteome</keyword>
<dbReference type="InterPro" id="IPR019931">
    <property type="entry name" value="LPXTG_anchor"/>
</dbReference>
<evidence type="ECO:0000313" key="10">
    <source>
        <dbReference type="Proteomes" id="UP000641932"/>
    </source>
</evidence>
<evidence type="ECO:0000256" key="2">
    <source>
        <dbReference type="ARBA" id="ARBA00022525"/>
    </source>
</evidence>
<evidence type="ECO:0000256" key="4">
    <source>
        <dbReference type="ARBA" id="ARBA00023088"/>
    </source>
</evidence>
<dbReference type="EMBL" id="BMMS01000006">
    <property type="protein sequence ID" value="GGO84726.1"/>
    <property type="molecule type" value="Genomic_DNA"/>
</dbReference>
<feature type="compositionally biased region" description="Pro residues" evidence="5">
    <location>
        <begin position="111"/>
        <end position="131"/>
    </location>
</feature>
<feature type="transmembrane region" description="Helical" evidence="6">
    <location>
        <begin position="167"/>
        <end position="186"/>
    </location>
</feature>
<organism evidence="9 10">
    <name type="scientific">Wenjunlia tyrosinilytica</name>
    <dbReference type="NCBI Taxonomy" id="1544741"/>
    <lineage>
        <taxon>Bacteria</taxon>
        <taxon>Bacillati</taxon>
        <taxon>Actinomycetota</taxon>
        <taxon>Actinomycetes</taxon>
        <taxon>Kitasatosporales</taxon>
        <taxon>Streptomycetaceae</taxon>
        <taxon>Wenjunlia</taxon>
    </lineage>
</organism>
<comment type="caution">
    <text evidence="9">The sequence shown here is derived from an EMBL/GenBank/DDBJ whole genome shotgun (WGS) entry which is preliminary data.</text>
</comment>
<evidence type="ECO:0000256" key="3">
    <source>
        <dbReference type="ARBA" id="ARBA00022729"/>
    </source>
</evidence>
<feature type="domain" description="Gram-positive cocci surface proteins LPxTG" evidence="8">
    <location>
        <begin position="156"/>
        <end position="195"/>
    </location>
</feature>
<evidence type="ECO:0000256" key="5">
    <source>
        <dbReference type="SAM" id="MobiDB-lite"/>
    </source>
</evidence>
<evidence type="ECO:0000256" key="7">
    <source>
        <dbReference type="SAM" id="SignalP"/>
    </source>
</evidence>
<accession>A0A917ZKV0</accession>
<feature type="compositionally biased region" description="Low complexity" evidence="5">
    <location>
        <begin position="132"/>
        <end position="146"/>
    </location>
</feature>
<keyword evidence="6" id="KW-1133">Transmembrane helix</keyword>
<dbReference type="PROSITE" id="PS50847">
    <property type="entry name" value="GRAM_POS_ANCHORING"/>
    <property type="match status" value="1"/>
</dbReference>
<keyword evidence="6" id="KW-0472">Membrane</keyword>
<protein>
    <recommendedName>
        <fullName evidence="8">Gram-positive cocci surface proteins LPxTG domain-containing protein</fullName>
    </recommendedName>
</protein>
<dbReference type="NCBIfam" id="TIGR01167">
    <property type="entry name" value="LPXTG_anchor"/>
    <property type="match status" value="1"/>
</dbReference>